<comment type="similarity">
    <text evidence="2">Belongs to the COG4 family.</text>
</comment>
<keyword evidence="4" id="KW-0813">Transport</keyword>
<name>A0A9P4TT66_9PEZI</name>
<dbReference type="PANTHER" id="PTHR24016">
    <property type="entry name" value="CONSERVED OLIGOMERIC GOLGI COMPLEX SUBUNIT 4"/>
    <property type="match status" value="1"/>
</dbReference>
<feature type="region of interest" description="Disordered" evidence="9">
    <location>
        <begin position="338"/>
        <end position="362"/>
    </location>
</feature>
<keyword evidence="12" id="KW-1185">Reference proteome</keyword>
<evidence type="ECO:0000313" key="12">
    <source>
        <dbReference type="Proteomes" id="UP000800235"/>
    </source>
</evidence>
<evidence type="ECO:0000313" key="11">
    <source>
        <dbReference type="EMBL" id="KAF2421833.1"/>
    </source>
</evidence>
<keyword evidence="7" id="KW-0472">Membrane</keyword>
<evidence type="ECO:0000256" key="5">
    <source>
        <dbReference type="ARBA" id="ARBA00022927"/>
    </source>
</evidence>
<feature type="domain" description="COG4 transport protein middle alpha-helical bundle" evidence="10">
    <location>
        <begin position="175"/>
        <end position="523"/>
    </location>
</feature>
<evidence type="ECO:0000256" key="6">
    <source>
        <dbReference type="ARBA" id="ARBA00023034"/>
    </source>
</evidence>
<dbReference type="Pfam" id="PF20663">
    <property type="entry name" value="COG4_N"/>
    <property type="match status" value="1"/>
</dbReference>
<dbReference type="SMART" id="SM00762">
    <property type="entry name" value="Cog4"/>
    <property type="match status" value="1"/>
</dbReference>
<dbReference type="GO" id="GO:0015031">
    <property type="term" value="P:protein transport"/>
    <property type="evidence" value="ECO:0007669"/>
    <property type="project" value="UniProtKB-KW"/>
</dbReference>
<dbReference type="Pfam" id="PF20662">
    <property type="entry name" value="COG4_C"/>
    <property type="match status" value="1"/>
</dbReference>
<comment type="subcellular location">
    <subcellularLocation>
        <location evidence="1">Golgi apparatus membrane</location>
        <topology evidence="1">Peripheral membrane protein</topology>
    </subcellularLocation>
</comment>
<evidence type="ECO:0000256" key="1">
    <source>
        <dbReference type="ARBA" id="ARBA00004395"/>
    </source>
</evidence>
<keyword evidence="5" id="KW-0653">Protein transport</keyword>
<dbReference type="InterPro" id="IPR013167">
    <property type="entry name" value="COG4_M"/>
</dbReference>
<dbReference type="InterPro" id="IPR048680">
    <property type="entry name" value="COG4_N"/>
</dbReference>
<evidence type="ECO:0000259" key="10">
    <source>
        <dbReference type="SMART" id="SM00762"/>
    </source>
</evidence>
<dbReference type="InterPro" id="IPR048682">
    <property type="entry name" value="COG4"/>
</dbReference>
<evidence type="ECO:0000256" key="4">
    <source>
        <dbReference type="ARBA" id="ARBA00022448"/>
    </source>
</evidence>
<keyword evidence="6" id="KW-0333">Golgi apparatus</keyword>
<organism evidence="11 12">
    <name type="scientific">Tothia fuscella</name>
    <dbReference type="NCBI Taxonomy" id="1048955"/>
    <lineage>
        <taxon>Eukaryota</taxon>
        <taxon>Fungi</taxon>
        <taxon>Dikarya</taxon>
        <taxon>Ascomycota</taxon>
        <taxon>Pezizomycotina</taxon>
        <taxon>Dothideomycetes</taxon>
        <taxon>Pleosporomycetidae</taxon>
        <taxon>Venturiales</taxon>
        <taxon>Cylindrosympodiaceae</taxon>
        <taxon>Tothia</taxon>
    </lineage>
</organism>
<dbReference type="Gene3D" id="1.20.58.1970">
    <property type="match status" value="1"/>
</dbReference>
<dbReference type="EMBL" id="MU007095">
    <property type="protein sequence ID" value="KAF2421833.1"/>
    <property type="molecule type" value="Genomic_DNA"/>
</dbReference>
<dbReference type="Pfam" id="PF08318">
    <property type="entry name" value="COG4_m"/>
    <property type="match status" value="1"/>
</dbReference>
<dbReference type="GO" id="GO:0000139">
    <property type="term" value="C:Golgi membrane"/>
    <property type="evidence" value="ECO:0007669"/>
    <property type="project" value="UniProtKB-SubCell"/>
</dbReference>
<gene>
    <name evidence="11" type="ORF">EJ08DRAFT_672886</name>
</gene>
<dbReference type="AlphaFoldDB" id="A0A9P4TT66"/>
<accession>A0A9P4TT66</accession>
<protein>
    <recommendedName>
        <fullName evidence="3">Conserved oligomeric Golgi complex subunit 4</fullName>
    </recommendedName>
    <alternativeName>
        <fullName evidence="8">Component of oligomeric Golgi complex 4</fullName>
    </alternativeName>
</protein>
<evidence type="ECO:0000256" key="3">
    <source>
        <dbReference type="ARBA" id="ARBA00020975"/>
    </source>
</evidence>
<evidence type="ECO:0000256" key="7">
    <source>
        <dbReference type="ARBA" id="ARBA00023136"/>
    </source>
</evidence>
<reference evidence="11" key="1">
    <citation type="journal article" date="2020" name="Stud. Mycol.">
        <title>101 Dothideomycetes genomes: a test case for predicting lifestyles and emergence of pathogens.</title>
        <authorList>
            <person name="Haridas S."/>
            <person name="Albert R."/>
            <person name="Binder M."/>
            <person name="Bloem J."/>
            <person name="Labutti K."/>
            <person name="Salamov A."/>
            <person name="Andreopoulos B."/>
            <person name="Baker S."/>
            <person name="Barry K."/>
            <person name="Bills G."/>
            <person name="Bluhm B."/>
            <person name="Cannon C."/>
            <person name="Castanera R."/>
            <person name="Culley D."/>
            <person name="Daum C."/>
            <person name="Ezra D."/>
            <person name="Gonzalez J."/>
            <person name="Henrissat B."/>
            <person name="Kuo A."/>
            <person name="Liang C."/>
            <person name="Lipzen A."/>
            <person name="Lutzoni F."/>
            <person name="Magnuson J."/>
            <person name="Mondo S."/>
            <person name="Nolan M."/>
            <person name="Ohm R."/>
            <person name="Pangilinan J."/>
            <person name="Park H.-J."/>
            <person name="Ramirez L."/>
            <person name="Alfaro M."/>
            <person name="Sun H."/>
            <person name="Tritt A."/>
            <person name="Yoshinaga Y."/>
            <person name="Zwiers L.-H."/>
            <person name="Turgeon B."/>
            <person name="Goodwin S."/>
            <person name="Spatafora J."/>
            <person name="Crous P."/>
            <person name="Grigoriev I."/>
        </authorList>
    </citation>
    <scope>NUCLEOTIDE SEQUENCE</scope>
    <source>
        <strain evidence="11">CBS 130266</strain>
    </source>
</reference>
<comment type="caution">
    <text evidence="11">The sequence shown here is derived from an EMBL/GenBank/DDBJ whole genome shotgun (WGS) entry which is preliminary data.</text>
</comment>
<dbReference type="OrthoDB" id="47059at2759"/>
<proteinExistence type="inferred from homology"/>
<dbReference type="PANTHER" id="PTHR24016:SF0">
    <property type="entry name" value="CONSERVED OLIGOMERIC GOLGI COMPLEX SUBUNIT 4"/>
    <property type="match status" value="1"/>
</dbReference>
<dbReference type="Proteomes" id="UP000800235">
    <property type="component" value="Unassembled WGS sequence"/>
</dbReference>
<evidence type="ECO:0000256" key="2">
    <source>
        <dbReference type="ARBA" id="ARBA00009215"/>
    </source>
</evidence>
<sequence>MDEHLNSDTHPTRSIYTASSIDEITETLAELKRHEAVVTSQLDALVASQNDLFRELGRLDLLRAHLSSQVVNTRAISNGMLSDAASTAHRISSAVKQLDQEQNNVKATLDVVEQVAELKACVLGVHGSMGAPQDWETAAGYLHRASNIPAEVIDGSFAEEIVPTAEVPDPPRVTLENAAESLCGLFLREFEKATKDADGARVTRFFKLFPLIGRSEVGLDAYGRYVCQGVAARARVNLNAGTGGNQSKDGYFYANALTKLFEHIAQIVDGHQPLVEQHYGTGRMVKVIERLQIEADVQGGIILDTWSEERTVDRKLTDIKSYPFSFLVQSFQPVQKPPTSIVRSESPVVRNGTSVGRDSEDDSVDMKEVGGLLGESAVMLGRWALYTRFLASKSANDPDSGIANGDHGLTMPEYLANSNLYKKISKLLVEPFNVVTTFFVRRSVEKAFQLDETPSGLTLNINKQLPTNTPYITSAVDDVMFIVNQVLQRSLATSQRSVVANVVPTVGRVLGTEFIGMMQRKLQDSYPKAAIQGALPPEDKIIQFLVLVNNLDVATDYIKRIVASHLEPPPSDTALNGAPKADHFKSIFPFSNDATFVVNALQNMESTFMTKCGDLLNEAITKVFFSQVINPRIRPILADAFRDVDYNISSDDLNDADAEDTADLVPTRFTTAWNQLTRPLRRVMTPRTWDKLLGVAIPYLARALEKRIWALHGRLSELGTTHLERDIAGIVSAACGDGKYGLRDSFQKCVQIVMVAGMESEEWDEISGAKGNSDGEEDGVSWVIDMELRIRARGLVKER</sequence>
<evidence type="ECO:0000256" key="9">
    <source>
        <dbReference type="SAM" id="MobiDB-lite"/>
    </source>
</evidence>
<evidence type="ECO:0000256" key="8">
    <source>
        <dbReference type="ARBA" id="ARBA00031340"/>
    </source>
</evidence>
<dbReference type="InterPro" id="IPR048684">
    <property type="entry name" value="COG4_C"/>
</dbReference>